<accession>A0A363UJI5</accession>
<evidence type="ECO:0000256" key="2">
    <source>
        <dbReference type="ARBA" id="ARBA00022747"/>
    </source>
</evidence>
<dbReference type="GO" id="GO:0004519">
    <property type="term" value="F:endonuclease activity"/>
    <property type="evidence" value="ECO:0007669"/>
    <property type="project" value="UniProtKB-KW"/>
</dbReference>
<comment type="similarity">
    <text evidence="1">Belongs to the type-I restriction system S methylase family.</text>
</comment>
<evidence type="ECO:0000256" key="4">
    <source>
        <dbReference type="SAM" id="MobiDB-lite"/>
    </source>
</evidence>
<keyword evidence="6" id="KW-0540">Nuclease</keyword>
<dbReference type="GO" id="GO:0009307">
    <property type="term" value="P:DNA restriction-modification system"/>
    <property type="evidence" value="ECO:0007669"/>
    <property type="project" value="UniProtKB-KW"/>
</dbReference>
<dbReference type="InterPro" id="IPR051212">
    <property type="entry name" value="Type-I_RE_S_subunit"/>
</dbReference>
<sequence>MSVEKLITEHMDVWANSITPRTAGRGGSRKLELTGVKRLRELILELAVRGRLVPQGANRRSGEDLRIELAEARKQAMKTGGGKNQKPLKPVEESEKEFPEPNGWAWLRLSDVGRIVGGGTPKSKDPSCWADEGVKWLTPADLYGYKSKYISAGRRDISQKGLDTSSAVVLPVGTVLFSSRAPIGYVAIASAELATNQGFKSCVPFIDGMSEYLYYFLMRSARQIDSEASGTTFKEVSGATVARVCVPLPPLEEQHRIVQKVDELMALCDRLEQQTGDQIEAHERLVDTLLETLTRAENATELAENWARVEVHFDTLFTTEHSIDRLKQTILQLAVMGRLVRQTSLGKSAAEFLHDLRRLRDEAIAAGRIKKSKLRSEAALEEVPFNLPESWAWCRLPELGELARGKSKHRPRNDPALYEHGKFPMVQTGDVARANRAITTHTALYNEKGVAQSKLWRRGTLCITIAANIGDTGILGFDACFPDSVVGFTPFHDELKTEYVEYFLRTAKRKLTEFAPSTAQKNINLEVLESLLVPLPPPEELGRIVLRVDELMAMCDRLKSDIRMSSDSECKLANAIFSRSMH</sequence>
<dbReference type="SUPFAM" id="SSF116734">
    <property type="entry name" value="DNA methylase specificity domain"/>
    <property type="match status" value="2"/>
</dbReference>
<keyword evidence="6" id="KW-0255">Endonuclease</keyword>
<keyword evidence="2" id="KW-0680">Restriction system</keyword>
<name>A0A363UJI5_9GAMM</name>
<evidence type="ECO:0000256" key="1">
    <source>
        <dbReference type="ARBA" id="ARBA00010923"/>
    </source>
</evidence>
<dbReference type="AlphaFoldDB" id="A0A363UJI5"/>
<dbReference type="RefSeq" id="WP_109720813.1">
    <property type="nucleotide sequence ID" value="NZ_QEQK01000010.1"/>
</dbReference>
<dbReference type="Pfam" id="PF01420">
    <property type="entry name" value="Methylase_S"/>
    <property type="match status" value="2"/>
</dbReference>
<dbReference type="CDD" id="cd17282">
    <property type="entry name" value="RMtype1_S_Eco16444ORF1681_TRD1-CR1_like"/>
    <property type="match status" value="1"/>
</dbReference>
<evidence type="ECO:0000313" key="6">
    <source>
        <dbReference type="EMBL" id="PWN55574.1"/>
    </source>
</evidence>
<evidence type="ECO:0000256" key="3">
    <source>
        <dbReference type="ARBA" id="ARBA00023125"/>
    </source>
</evidence>
<dbReference type="Proteomes" id="UP000251800">
    <property type="component" value="Unassembled WGS sequence"/>
</dbReference>
<dbReference type="OrthoDB" id="398435at2"/>
<feature type="region of interest" description="Disordered" evidence="4">
    <location>
        <begin position="75"/>
        <end position="96"/>
    </location>
</feature>
<dbReference type="GO" id="GO:0003677">
    <property type="term" value="F:DNA binding"/>
    <property type="evidence" value="ECO:0007669"/>
    <property type="project" value="UniProtKB-KW"/>
</dbReference>
<evidence type="ECO:0000259" key="5">
    <source>
        <dbReference type="Pfam" id="PF01420"/>
    </source>
</evidence>
<organism evidence="6 7">
    <name type="scientific">Abyssibacter profundi</name>
    <dbReference type="NCBI Taxonomy" id="2182787"/>
    <lineage>
        <taxon>Bacteria</taxon>
        <taxon>Pseudomonadati</taxon>
        <taxon>Pseudomonadota</taxon>
        <taxon>Gammaproteobacteria</taxon>
        <taxon>Chromatiales</taxon>
        <taxon>Oceanococcaceae</taxon>
        <taxon>Abyssibacter</taxon>
    </lineage>
</organism>
<feature type="domain" description="Type I restriction modification DNA specificity" evidence="5">
    <location>
        <begin position="101"/>
        <end position="280"/>
    </location>
</feature>
<reference evidence="6 7" key="1">
    <citation type="submission" date="2018-05" db="EMBL/GenBank/DDBJ databases">
        <title>Abyssibacter profundi OUC007T gen. nov., sp. nov, a marine bacterium isolated from seawater of the Mariana Trench.</title>
        <authorList>
            <person name="Zhou S."/>
        </authorList>
    </citation>
    <scope>NUCLEOTIDE SEQUENCE [LARGE SCALE GENOMIC DNA]</scope>
    <source>
        <strain evidence="6 7">OUC007</strain>
    </source>
</reference>
<keyword evidence="6" id="KW-0378">Hydrolase</keyword>
<dbReference type="InterPro" id="IPR000055">
    <property type="entry name" value="Restrct_endonuc_typeI_TRD"/>
</dbReference>
<dbReference type="CDD" id="cd17273">
    <property type="entry name" value="RMtype1_S_EcoJA69PI-TRD1-CR1_like"/>
    <property type="match status" value="1"/>
</dbReference>
<dbReference type="EMBL" id="QEQK01000010">
    <property type="protein sequence ID" value="PWN55574.1"/>
    <property type="molecule type" value="Genomic_DNA"/>
</dbReference>
<dbReference type="PANTHER" id="PTHR43140:SF1">
    <property type="entry name" value="TYPE I RESTRICTION ENZYME ECOKI SPECIFICITY SUBUNIT"/>
    <property type="match status" value="1"/>
</dbReference>
<evidence type="ECO:0000313" key="7">
    <source>
        <dbReference type="Proteomes" id="UP000251800"/>
    </source>
</evidence>
<feature type="domain" description="Type I restriction modification DNA specificity" evidence="5">
    <location>
        <begin position="388"/>
        <end position="560"/>
    </location>
</feature>
<dbReference type="InterPro" id="IPR044946">
    <property type="entry name" value="Restrct_endonuc_typeI_TRD_sf"/>
</dbReference>
<proteinExistence type="inferred from homology"/>
<keyword evidence="3" id="KW-0238">DNA-binding</keyword>
<protein>
    <submittedName>
        <fullName evidence="6">Restriction endonuclease</fullName>
    </submittedName>
</protein>
<keyword evidence="7" id="KW-1185">Reference proteome</keyword>
<comment type="caution">
    <text evidence="6">The sequence shown here is derived from an EMBL/GenBank/DDBJ whole genome shotgun (WGS) entry which is preliminary data.</text>
</comment>
<dbReference type="Gene3D" id="3.90.220.20">
    <property type="entry name" value="DNA methylase specificity domains"/>
    <property type="match status" value="2"/>
</dbReference>
<gene>
    <name evidence="6" type="ORF">DEH80_12360</name>
</gene>
<dbReference type="PANTHER" id="PTHR43140">
    <property type="entry name" value="TYPE-1 RESTRICTION ENZYME ECOKI SPECIFICITY PROTEIN"/>
    <property type="match status" value="1"/>
</dbReference>